<dbReference type="InterPro" id="IPR015422">
    <property type="entry name" value="PyrdxlP-dep_Trfase_small"/>
</dbReference>
<evidence type="ECO:0000256" key="4">
    <source>
        <dbReference type="ARBA" id="ARBA00022898"/>
    </source>
</evidence>
<dbReference type="AlphaFoldDB" id="A0A5J4PH23"/>
<dbReference type="InterPro" id="IPR019942">
    <property type="entry name" value="DapL/ALD1"/>
</dbReference>
<proteinExistence type="predicted"/>
<keyword evidence="3 5" id="KW-0808">Transferase</keyword>
<evidence type="ECO:0000313" key="5">
    <source>
        <dbReference type="EMBL" id="KAA6307859.1"/>
    </source>
</evidence>
<comment type="cofactor">
    <cofactor evidence="1">
        <name>pyridoxal 5'-phosphate</name>
        <dbReference type="ChEBI" id="CHEBI:597326"/>
    </cofactor>
</comment>
<dbReference type="EC" id="2.6.1.83" evidence="5"/>
<dbReference type="Gene3D" id="3.90.1150.10">
    <property type="entry name" value="Aspartate Aminotransferase, domain 1"/>
    <property type="match status" value="1"/>
</dbReference>
<dbReference type="SUPFAM" id="SSF53383">
    <property type="entry name" value="PLP-dependent transferases"/>
    <property type="match status" value="1"/>
</dbReference>
<comment type="caution">
    <text evidence="5">The sequence shown here is derived from an EMBL/GenBank/DDBJ whole genome shotgun (WGS) entry which is preliminary data.</text>
</comment>
<sequence>GGVNAPYLWVETLNRVDSWSFFDKMLNEANVVGTPGVGFGPSGQGYVRLTAFGEKEDCVEAVNRLKKWTE</sequence>
<keyword evidence="4" id="KW-0663">Pyridoxal phosphate</keyword>
<reference evidence="5" key="1">
    <citation type="submission" date="2019-03" db="EMBL/GenBank/DDBJ databases">
        <title>Single cell metagenomics reveals metabolic interactions within the superorganism composed of flagellate Streblomastix strix and complex community of Bacteroidetes bacteria on its surface.</title>
        <authorList>
            <person name="Treitli S.C."/>
            <person name="Kolisko M."/>
            <person name="Husnik F."/>
            <person name="Keeling P."/>
            <person name="Hampl V."/>
        </authorList>
    </citation>
    <scope>NUCLEOTIDE SEQUENCE</scope>
    <source>
        <strain evidence="5">STM</strain>
    </source>
</reference>
<accession>A0A5J4PH23</accession>
<dbReference type="EMBL" id="SNRY01008865">
    <property type="protein sequence ID" value="KAA6307859.1"/>
    <property type="molecule type" value="Genomic_DNA"/>
</dbReference>
<keyword evidence="2 5" id="KW-0032">Aminotransferase</keyword>
<evidence type="ECO:0000256" key="3">
    <source>
        <dbReference type="ARBA" id="ARBA00022679"/>
    </source>
</evidence>
<evidence type="ECO:0000256" key="2">
    <source>
        <dbReference type="ARBA" id="ARBA00022576"/>
    </source>
</evidence>
<dbReference type="InterPro" id="IPR015424">
    <property type="entry name" value="PyrdxlP-dep_Trfase"/>
</dbReference>
<dbReference type="GO" id="GO:0010285">
    <property type="term" value="F:L,L-diaminopimelate aminotransferase activity"/>
    <property type="evidence" value="ECO:0007669"/>
    <property type="project" value="UniProtKB-EC"/>
</dbReference>
<feature type="non-terminal residue" evidence="5">
    <location>
        <position position="1"/>
    </location>
</feature>
<protein>
    <submittedName>
        <fullName evidence="5">LL-diaminopimelate aminotransferase</fullName>
        <ecNumber evidence="5">2.6.1.83</ecNumber>
    </submittedName>
</protein>
<name>A0A5J4PH23_9ZZZZ</name>
<gene>
    <name evidence="5" type="ORF">EZS27_040469</name>
</gene>
<dbReference type="PANTHER" id="PTHR43144">
    <property type="entry name" value="AMINOTRANSFERASE"/>
    <property type="match status" value="1"/>
</dbReference>
<organism evidence="5">
    <name type="scientific">termite gut metagenome</name>
    <dbReference type="NCBI Taxonomy" id="433724"/>
    <lineage>
        <taxon>unclassified sequences</taxon>
        <taxon>metagenomes</taxon>
        <taxon>organismal metagenomes</taxon>
    </lineage>
</organism>
<evidence type="ECO:0000256" key="1">
    <source>
        <dbReference type="ARBA" id="ARBA00001933"/>
    </source>
</evidence>